<gene>
    <name evidence="2" type="ORF">EBN03_09980</name>
</gene>
<keyword evidence="3" id="KW-1185">Reference proteome</keyword>
<evidence type="ECO:0000256" key="1">
    <source>
        <dbReference type="ARBA" id="ARBA00007068"/>
    </source>
</evidence>
<name>A0A3M2L7S3_9NOCA</name>
<dbReference type="Pfam" id="PF03576">
    <property type="entry name" value="Peptidase_S58"/>
    <property type="match status" value="1"/>
</dbReference>
<dbReference type="InterPro" id="IPR016117">
    <property type="entry name" value="ArgJ-like_dom_sf"/>
</dbReference>
<dbReference type="Gene3D" id="3.60.70.12">
    <property type="entry name" value="L-amino peptidase D-ALA esterase/amidase"/>
    <property type="match status" value="1"/>
</dbReference>
<sequence length="285" mass="28556">MGVAGVRVGHWTDPVGLTGCTVLLLPPGSTGSCEVRGGAPASRELDVLAPDKTVDTVDAVVLTGGSAFGLACADGVMRYLREQGRGVLTPGGPVPIVPTLGLFDLGAGEPIAPTADHGYAAAGAAAGDQVLHGRIGAGTGAHIGQWRGPDGRRPGGIAYAERRLGEVVVAALCAVNAFGDIDDGTGEISLDAVSILQPPVDQSGSRTHTTIGAVLTNARLGKTDCHIVAQGAHDGLARAITPPHTRFDGDAFIAIATGTVPTAVDIVRLLALSAVAGAIRSLAQP</sequence>
<accession>A0A3M2L7S3</accession>
<dbReference type="GO" id="GO:0004177">
    <property type="term" value="F:aminopeptidase activity"/>
    <property type="evidence" value="ECO:0007669"/>
    <property type="project" value="TreeGrafter"/>
</dbReference>
<dbReference type="PANTHER" id="PTHR36512:SF3">
    <property type="entry name" value="BLR5678 PROTEIN"/>
    <property type="match status" value="1"/>
</dbReference>
<dbReference type="CDD" id="cd02252">
    <property type="entry name" value="nylC_like"/>
    <property type="match status" value="1"/>
</dbReference>
<dbReference type="PANTHER" id="PTHR36512">
    <property type="entry name" value="D-AMINOPEPTIDASE"/>
    <property type="match status" value="1"/>
</dbReference>
<comment type="caution">
    <text evidence="2">The sequence shown here is derived from an EMBL/GenBank/DDBJ whole genome shotgun (WGS) entry which is preliminary data.</text>
</comment>
<dbReference type="SUPFAM" id="SSF56266">
    <property type="entry name" value="DmpA/ArgJ-like"/>
    <property type="match status" value="1"/>
</dbReference>
<dbReference type="EMBL" id="RFFH01000003">
    <property type="protein sequence ID" value="RMI33691.1"/>
    <property type="molecule type" value="Genomic_DNA"/>
</dbReference>
<dbReference type="InterPro" id="IPR005321">
    <property type="entry name" value="Peptidase_S58_DmpA"/>
</dbReference>
<dbReference type="OrthoDB" id="9808347at2"/>
<comment type="similarity">
    <text evidence="1">Belongs to the peptidase S58 family.</text>
</comment>
<evidence type="ECO:0000313" key="2">
    <source>
        <dbReference type="EMBL" id="RMI33691.1"/>
    </source>
</evidence>
<reference evidence="2 3" key="1">
    <citation type="submission" date="2018-10" db="EMBL/GenBank/DDBJ databases">
        <title>Isolation from cow dung.</title>
        <authorList>
            <person name="Ling L."/>
        </authorList>
    </citation>
    <scope>NUCLEOTIDE SEQUENCE [LARGE SCALE GENOMIC DNA]</scope>
    <source>
        <strain evidence="2 3">NEAU-LL90</strain>
    </source>
</reference>
<protein>
    <submittedName>
        <fullName evidence="2">Peptidase S58 family protein</fullName>
    </submittedName>
</protein>
<dbReference type="Proteomes" id="UP000279275">
    <property type="component" value="Unassembled WGS sequence"/>
</dbReference>
<organism evidence="2 3">
    <name type="scientific">Nocardia stercoris</name>
    <dbReference type="NCBI Taxonomy" id="2483361"/>
    <lineage>
        <taxon>Bacteria</taxon>
        <taxon>Bacillati</taxon>
        <taxon>Actinomycetota</taxon>
        <taxon>Actinomycetes</taxon>
        <taxon>Mycobacteriales</taxon>
        <taxon>Nocardiaceae</taxon>
        <taxon>Nocardia</taxon>
    </lineage>
</organism>
<proteinExistence type="inferred from homology"/>
<dbReference type="PROSITE" id="PS51257">
    <property type="entry name" value="PROKAR_LIPOPROTEIN"/>
    <property type="match status" value="1"/>
</dbReference>
<evidence type="ECO:0000313" key="3">
    <source>
        <dbReference type="Proteomes" id="UP000279275"/>
    </source>
</evidence>
<dbReference type="AlphaFoldDB" id="A0A3M2L7S3"/>